<name>A0AAD2HU86_9AGAR</name>
<sequence>MSASLQSLEIPGIRFDHAHLPVDLSFPHLRHLLLSICGFNGVTRPNGIDREAERRNVGQLLRSVAGHLESLEISGDLMPEDFLELEWPRLRSFTAREHTPSPYMLTHALLSKMPLLRELALLYAAEITGGPAELHPPFPYATDRDLTLSSLCPYLTSVVISNVRADDPILALLPTSLHTLRIVAERDSYRVEHPRLYPEGGQFALTNASATEALILRILSALQRFTNLYTVKISLDFLNLSCGIDTSPVARWLLDGLPHVDTVHFNWERWRSPYLGLQWVGRYSSDREYLARPPPPKHDPEPYFFPKAA</sequence>
<dbReference type="Gene3D" id="3.80.10.10">
    <property type="entry name" value="Ribonuclease Inhibitor"/>
    <property type="match status" value="1"/>
</dbReference>
<dbReference type="Proteomes" id="UP001295794">
    <property type="component" value="Unassembled WGS sequence"/>
</dbReference>
<gene>
    <name evidence="1" type="ORF">MYCIT1_LOCUS32071</name>
</gene>
<evidence type="ECO:0000313" key="2">
    <source>
        <dbReference type="Proteomes" id="UP001295794"/>
    </source>
</evidence>
<evidence type="ECO:0000313" key="1">
    <source>
        <dbReference type="EMBL" id="CAK5281165.1"/>
    </source>
</evidence>
<dbReference type="SUPFAM" id="SSF52047">
    <property type="entry name" value="RNI-like"/>
    <property type="match status" value="1"/>
</dbReference>
<dbReference type="EMBL" id="CAVNYO010000444">
    <property type="protein sequence ID" value="CAK5281165.1"/>
    <property type="molecule type" value="Genomic_DNA"/>
</dbReference>
<dbReference type="InterPro" id="IPR032675">
    <property type="entry name" value="LRR_dom_sf"/>
</dbReference>
<protein>
    <submittedName>
        <fullName evidence="1">Uncharacterized protein</fullName>
    </submittedName>
</protein>
<proteinExistence type="predicted"/>
<comment type="caution">
    <text evidence="1">The sequence shown here is derived from an EMBL/GenBank/DDBJ whole genome shotgun (WGS) entry which is preliminary data.</text>
</comment>
<organism evidence="1 2">
    <name type="scientific">Mycena citricolor</name>
    <dbReference type="NCBI Taxonomy" id="2018698"/>
    <lineage>
        <taxon>Eukaryota</taxon>
        <taxon>Fungi</taxon>
        <taxon>Dikarya</taxon>
        <taxon>Basidiomycota</taxon>
        <taxon>Agaricomycotina</taxon>
        <taxon>Agaricomycetes</taxon>
        <taxon>Agaricomycetidae</taxon>
        <taxon>Agaricales</taxon>
        <taxon>Marasmiineae</taxon>
        <taxon>Mycenaceae</taxon>
        <taxon>Mycena</taxon>
    </lineage>
</organism>
<keyword evidence="2" id="KW-1185">Reference proteome</keyword>
<dbReference type="AlphaFoldDB" id="A0AAD2HU86"/>
<reference evidence="1" key="1">
    <citation type="submission" date="2023-11" db="EMBL/GenBank/DDBJ databases">
        <authorList>
            <person name="De Vega J J."/>
            <person name="De Vega J J."/>
        </authorList>
    </citation>
    <scope>NUCLEOTIDE SEQUENCE</scope>
</reference>
<accession>A0AAD2HU86</accession>